<feature type="transmembrane region" description="Helical" evidence="4">
    <location>
        <begin position="343"/>
        <end position="368"/>
    </location>
</feature>
<gene>
    <name evidence="5" type="ORF">DAI18_18575</name>
</gene>
<protein>
    <submittedName>
        <fullName evidence="5">MFS transporter</fullName>
    </submittedName>
</protein>
<dbReference type="InterPro" id="IPR036259">
    <property type="entry name" value="MFS_trans_sf"/>
</dbReference>
<feature type="transmembrane region" description="Helical" evidence="4">
    <location>
        <begin position="21"/>
        <end position="44"/>
    </location>
</feature>
<feature type="transmembrane region" description="Helical" evidence="4">
    <location>
        <begin position="155"/>
        <end position="176"/>
    </location>
</feature>
<feature type="transmembrane region" description="Helical" evidence="4">
    <location>
        <begin position="311"/>
        <end position="331"/>
    </location>
</feature>
<dbReference type="GO" id="GO:0022857">
    <property type="term" value="F:transmembrane transporter activity"/>
    <property type="evidence" value="ECO:0007669"/>
    <property type="project" value="InterPro"/>
</dbReference>
<name>A0A2S0PEL6_9NEIS</name>
<feature type="transmembrane region" description="Helical" evidence="4">
    <location>
        <begin position="83"/>
        <end position="102"/>
    </location>
</feature>
<dbReference type="Gene3D" id="1.20.1250.20">
    <property type="entry name" value="MFS general substrate transporter like domains"/>
    <property type="match status" value="2"/>
</dbReference>
<dbReference type="PANTHER" id="PTHR23546:SF1">
    <property type="entry name" value="MEMBRANE PROTEIN"/>
    <property type="match status" value="1"/>
</dbReference>
<feature type="transmembrane region" description="Helical" evidence="4">
    <location>
        <begin position="182"/>
        <end position="204"/>
    </location>
</feature>
<evidence type="ECO:0000256" key="4">
    <source>
        <dbReference type="SAM" id="Phobius"/>
    </source>
</evidence>
<sequence>MEQGKCAPGQKAGGGREWTQLILAAAGMVMGIGQTALLTTLPLLMQRTGLALEFITMILASGSLAFLAGAPCWGLLSRRLGPRCIVAVALAGFGLSHMLLFWQLGQGSDWEGQGKTLLAGRFLYGLTVSGLVPTCQAWLLAGACQRQQRAVLSRFSAALALGRSLGPALVAGSLWLSPSGPFLLVALSAWPVLLMLPLAVPCHAESGCAGWPDWHLQALLGWPVLTLVIVTAFGLMQYALGPWLMLCMKLDAATASSQLGWMLSAGTLVVAALQIGVVPYCKPGRSLLRAGSVGLVLAGMLLAQATTTLTAMGGVVALGVAAALLGPDCTARALQAAGKSGQAWMAGMVATVHTTGLALGAVLAGWTLGLSPSAPFWLAAFLGLGVVLASLMARVPGEALR</sequence>
<feature type="transmembrane region" description="Helical" evidence="4">
    <location>
        <begin position="50"/>
        <end position="76"/>
    </location>
</feature>
<dbReference type="OrthoDB" id="9814303at2"/>
<keyword evidence="1 4" id="KW-0812">Transmembrane</keyword>
<keyword evidence="2 4" id="KW-1133">Transmembrane helix</keyword>
<evidence type="ECO:0000313" key="6">
    <source>
        <dbReference type="Proteomes" id="UP000244173"/>
    </source>
</evidence>
<dbReference type="Pfam" id="PF07690">
    <property type="entry name" value="MFS_1"/>
    <property type="match status" value="1"/>
</dbReference>
<accession>A0A2S0PEL6</accession>
<dbReference type="STRING" id="1122240.GCA_000620105_02818"/>
<evidence type="ECO:0000256" key="3">
    <source>
        <dbReference type="ARBA" id="ARBA00023136"/>
    </source>
</evidence>
<feature type="transmembrane region" description="Helical" evidence="4">
    <location>
        <begin position="259"/>
        <end position="280"/>
    </location>
</feature>
<dbReference type="SUPFAM" id="SSF103473">
    <property type="entry name" value="MFS general substrate transporter"/>
    <property type="match status" value="1"/>
</dbReference>
<dbReference type="Proteomes" id="UP000244173">
    <property type="component" value="Chromosome"/>
</dbReference>
<keyword evidence="6" id="KW-1185">Reference proteome</keyword>
<organism evidence="5 6">
    <name type="scientific">Microvirgula aerodenitrificans</name>
    <dbReference type="NCBI Taxonomy" id="57480"/>
    <lineage>
        <taxon>Bacteria</taxon>
        <taxon>Pseudomonadati</taxon>
        <taxon>Pseudomonadota</taxon>
        <taxon>Betaproteobacteria</taxon>
        <taxon>Neisseriales</taxon>
        <taxon>Aquaspirillaceae</taxon>
        <taxon>Microvirgula</taxon>
    </lineage>
</organism>
<feature type="transmembrane region" description="Helical" evidence="4">
    <location>
        <begin position="216"/>
        <end position="239"/>
    </location>
</feature>
<proteinExistence type="predicted"/>
<dbReference type="InterPro" id="IPR011701">
    <property type="entry name" value="MFS"/>
</dbReference>
<evidence type="ECO:0000256" key="1">
    <source>
        <dbReference type="ARBA" id="ARBA00022692"/>
    </source>
</evidence>
<feature type="transmembrane region" description="Helical" evidence="4">
    <location>
        <begin position="374"/>
        <end position="393"/>
    </location>
</feature>
<dbReference type="AlphaFoldDB" id="A0A2S0PEL6"/>
<evidence type="ECO:0000313" key="5">
    <source>
        <dbReference type="EMBL" id="AVY95824.1"/>
    </source>
</evidence>
<reference evidence="5 6" key="1">
    <citation type="submission" date="2018-04" db="EMBL/GenBank/DDBJ databases">
        <title>Denitrifier Microvirgula.</title>
        <authorList>
            <person name="Anderson E."/>
            <person name="Jang J."/>
            <person name="Ishii S."/>
        </authorList>
    </citation>
    <scope>NUCLEOTIDE SEQUENCE [LARGE SCALE GENOMIC DNA]</scope>
    <source>
        <strain evidence="5 6">BE2.4</strain>
    </source>
</reference>
<dbReference type="RefSeq" id="WP_028499779.1">
    <property type="nucleotide sequence ID" value="NZ_CP028519.1"/>
</dbReference>
<evidence type="ECO:0000256" key="2">
    <source>
        <dbReference type="ARBA" id="ARBA00022989"/>
    </source>
</evidence>
<dbReference type="KEGG" id="maer:DAI18_18575"/>
<dbReference type="EMBL" id="CP028519">
    <property type="protein sequence ID" value="AVY95824.1"/>
    <property type="molecule type" value="Genomic_DNA"/>
</dbReference>
<dbReference type="PANTHER" id="PTHR23546">
    <property type="entry name" value="TRANSPORT PROTEIN"/>
    <property type="match status" value="1"/>
</dbReference>
<feature type="transmembrane region" description="Helical" evidence="4">
    <location>
        <begin position="122"/>
        <end position="143"/>
    </location>
</feature>
<keyword evidence="3 4" id="KW-0472">Membrane</keyword>